<evidence type="ECO:0000256" key="5">
    <source>
        <dbReference type="ARBA" id="ARBA00022989"/>
    </source>
</evidence>
<organism evidence="7 8">
    <name type="scientific">Niveispirillum lacus</name>
    <dbReference type="NCBI Taxonomy" id="1981099"/>
    <lineage>
        <taxon>Bacteria</taxon>
        <taxon>Pseudomonadati</taxon>
        <taxon>Pseudomonadota</taxon>
        <taxon>Alphaproteobacteria</taxon>
        <taxon>Rhodospirillales</taxon>
        <taxon>Azospirillaceae</taxon>
        <taxon>Niveispirillum</taxon>
    </lineage>
</organism>
<evidence type="ECO:0000256" key="3">
    <source>
        <dbReference type="ARBA" id="ARBA00022679"/>
    </source>
</evidence>
<keyword evidence="3" id="KW-0808">Transferase</keyword>
<keyword evidence="4" id="KW-0812">Transmembrane</keyword>
<evidence type="ECO:0000256" key="1">
    <source>
        <dbReference type="ARBA" id="ARBA00004167"/>
    </source>
</evidence>
<evidence type="ECO:0000256" key="6">
    <source>
        <dbReference type="ARBA" id="ARBA00023136"/>
    </source>
</evidence>
<dbReference type="Pfam" id="PF01697">
    <property type="entry name" value="Glyco_transf_92"/>
    <property type="match status" value="1"/>
</dbReference>
<dbReference type="InterPro" id="IPR008166">
    <property type="entry name" value="Glyco_transf_92"/>
</dbReference>
<dbReference type="PANTHER" id="PTHR21461">
    <property type="entry name" value="GLYCOSYLTRANSFERASE FAMILY 92 PROTEIN"/>
    <property type="match status" value="1"/>
</dbReference>
<keyword evidence="5" id="KW-1133">Transmembrane helix</keyword>
<evidence type="ECO:0000256" key="2">
    <source>
        <dbReference type="ARBA" id="ARBA00022676"/>
    </source>
</evidence>
<dbReference type="InterPro" id="IPR029044">
    <property type="entry name" value="Nucleotide-diphossugar_trans"/>
</dbReference>
<name>A0A255YQS6_9PROT</name>
<dbReference type="RefSeq" id="WP_094458241.1">
    <property type="nucleotide sequence ID" value="NZ_NOXU01000032.1"/>
</dbReference>
<gene>
    <name evidence="7" type="ORF">CHU95_20675</name>
</gene>
<dbReference type="GO" id="GO:0005737">
    <property type="term" value="C:cytoplasm"/>
    <property type="evidence" value="ECO:0007669"/>
    <property type="project" value="TreeGrafter"/>
</dbReference>
<evidence type="ECO:0000313" key="8">
    <source>
        <dbReference type="Proteomes" id="UP000216998"/>
    </source>
</evidence>
<dbReference type="PANTHER" id="PTHR21461:SF69">
    <property type="entry name" value="GLYCOSYLTRANSFERASE FAMILY 92 PROTEIN"/>
    <property type="match status" value="1"/>
</dbReference>
<comment type="caution">
    <text evidence="7">The sequence shown here is derived from an EMBL/GenBank/DDBJ whole genome shotgun (WGS) entry which is preliminary data.</text>
</comment>
<proteinExistence type="predicted"/>
<evidence type="ECO:0000313" key="7">
    <source>
        <dbReference type="EMBL" id="OYQ31559.1"/>
    </source>
</evidence>
<dbReference type="SUPFAM" id="SSF53448">
    <property type="entry name" value="Nucleotide-diphospho-sugar transferases"/>
    <property type="match status" value="1"/>
</dbReference>
<protein>
    <recommendedName>
        <fullName evidence="9">Glycosyl transferase family 2</fullName>
    </recommendedName>
</protein>
<dbReference type="GO" id="GO:0016020">
    <property type="term" value="C:membrane"/>
    <property type="evidence" value="ECO:0007669"/>
    <property type="project" value="UniProtKB-SubCell"/>
</dbReference>
<keyword evidence="2" id="KW-0328">Glycosyltransferase</keyword>
<evidence type="ECO:0008006" key="9">
    <source>
        <dbReference type="Google" id="ProtNLM"/>
    </source>
</evidence>
<dbReference type="OrthoDB" id="118340at2"/>
<keyword evidence="6" id="KW-0472">Membrane</keyword>
<accession>A0A255YQS6</accession>
<reference evidence="7 8" key="1">
    <citation type="submission" date="2017-07" db="EMBL/GenBank/DDBJ databases">
        <title>Niveispirillum cyanobacteriorum sp. nov., isolated from cyanobacterial aggregates in a eutrophic lake.</title>
        <authorList>
            <person name="Cai H."/>
        </authorList>
    </citation>
    <scope>NUCLEOTIDE SEQUENCE [LARGE SCALE GENOMIC DNA]</scope>
    <source>
        <strain evidence="8">TH1-14</strain>
    </source>
</reference>
<dbReference type="GO" id="GO:0016757">
    <property type="term" value="F:glycosyltransferase activity"/>
    <property type="evidence" value="ECO:0007669"/>
    <property type="project" value="UniProtKB-KW"/>
</dbReference>
<keyword evidence="8" id="KW-1185">Reference proteome</keyword>
<dbReference type="AlphaFoldDB" id="A0A255YQS6"/>
<dbReference type="EMBL" id="NOXU01000032">
    <property type="protein sequence ID" value="OYQ31559.1"/>
    <property type="molecule type" value="Genomic_DNA"/>
</dbReference>
<sequence length="390" mass="42811">MIQGNFDCIAGRDVCGWAWSPGKPLEAQPVTVLLDGMVVCQGLANHHRPDLHAAGIGLGNHAFYLPLPEALTDGRTGTLTVIAGNPGQALGGTPVRITLPNNRFKPVAPPQVPPPLTLSICAIVKDEGPYLLEWIAHHRMVGVEHFVIFDNASTDNTTSLLSALARAGIVDHVPWPDIPHVAAQRPAYVAGLARLSDRCRWVAFIDTDEFLNPIDGRDVPAILADYDLAAGLVIPWRIFGSNGLLEQQDDLVIRRFTRRAAADHPLNRSVKTIVQARLVARPDIHTPSITDGSLIDEFGRVAGTQGHPSHHAVPDARKLVINHYFTKSKAEWARKRSRGQATETVDSSARLRPDEHFATHDINDVEDLSLANRDQLVREEMERLKHLISL</sequence>
<dbReference type="Gene3D" id="3.90.550.10">
    <property type="entry name" value="Spore Coat Polysaccharide Biosynthesis Protein SpsA, Chain A"/>
    <property type="match status" value="1"/>
</dbReference>
<evidence type="ECO:0000256" key="4">
    <source>
        <dbReference type="ARBA" id="ARBA00022692"/>
    </source>
</evidence>
<comment type="subcellular location">
    <subcellularLocation>
        <location evidence="1">Membrane</location>
        <topology evidence="1">Single-pass membrane protein</topology>
    </subcellularLocation>
</comment>
<dbReference type="Proteomes" id="UP000216998">
    <property type="component" value="Unassembled WGS sequence"/>
</dbReference>